<sequence>MKDIYSRINALRRPNLLVRAARFGLDDYNRTTHLARYMSVEPVPSPAAALIQLFDFEKEMNDARCAKTGLYLAARHIDILVAIMAEAQLMRASSQLRLVECDPI</sequence>
<name>A0A7W9EZ89_9RHOB</name>
<gene>
    <name evidence="1" type="ORF">FHS72_001524</name>
</gene>
<dbReference type="AlphaFoldDB" id="A0A7W9EZ89"/>
<dbReference type="RefSeq" id="WP_183527702.1">
    <property type="nucleotide sequence ID" value="NZ_JACIJM010000004.1"/>
</dbReference>
<dbReference type="EMBL" id="JACIJM010000004">
    <property type="protein sequence ID" value="MBB5721900.1"/>
    <property type="molecule type" value="Genomic_DNA"/>
</dbReference>
<comment type="caution">
    <text evidence="1">The sequence shown here is derived from an EMBL/GenBank/DDBJ whole genome shotgun (WGS) entry which is preliminary data.</text>
</comment>
<protein>
    <submittedName>
        <fullName evidence="1">Uncharacterized protein</fullName>
    </submittedName>
</protein>
<dbReference type="InterPro" id="IPR045516">
    <property type="entry name" value="DUF6477"/>
</dbReference>
<evidence type="ECO:0000313" key="1">
    <source>
        <dbReference type="EMBL" id="MBB5721900.1"/>
    </source>
</evidence>
<reference evidence="1 2" key="1">
    <citation type="submission" date="2020-08" db="EMBL/GenBank/DDBJ databases">
        <title>Genomic Encyclopedia of Type Strains, Phase IV (KMG-IV): sequencing the most valuable type-strain genomes for metagenomic binning, comparative biology and taxonomic classification.</title>
        <authorList>
            <person name="Goeker M."/>
        </authorList>
    </citation>
    <scope>NUCLEOTIDE SEQUENCE [LARGE SCALE GENOMIC DNA]</scope>
    <source>
        <strain evidence="1 2">DSM 101064</strain>
    </source>
</reference>
<accession>A0A7W9EZ89</accession>
<organism evidence="1 2">
    <name type="scientific">Yoonia ponticola</name>
    <dbReference type="NCBI Taxonomy" id="1524255"/>
    <lineage>
        <taxon>Bacteria</taxon>
        <taxon>Pseudomonadati</taxon>
        <taxon>Pseudomonadota</taxon>
        <taxon>Alphaproteobacteria</taxon>
        <taxon>Rhodobacterales</taxon>
        <taxon>Paracoccaceae</taxon>
        <taxon>Yoonia</taxon>
    </lineage>
</organism>
<keyword evidence="2" id="KW-1185">Reference proteome</keyword>
<dbReference type="Proteomes" id="UP000535415">
    <property type="component" value="Unassembled WGS sequence"/>
</dbReference>
<dbReference type="Pfam" id="PF20083">
    <property type="entry name" value="DUF6477"/>
    <property type="match status" value="1"/>
</dbReference>
<evidence type="ECO:0000313" key="2">
    <source>
        <dbReference type="Proteomes" id="UP000535415"/>
    </source>
</evidence>
<proteinExistence type="predicted"/>